<accession>A0A2H0UGS0</accession>
<proteinExistence type="predicted"/>
<dbReference type="EMBL" id="PFBG01000038">
    <property type="protein sequence ID" value="PIR85614.1"/>
    <property type="molecule type" value="Genomic_DNA"/>
</dbReference>
<reference evidence="3" key="1">
    <citation type="submission" date="2017-09" db="EMBL/GenBank/DDBJ databases">
        <title>Depth-based differentiation of microbial function through sediment-hosted aquifers and enrichment of novel symbionts in the deep terrestrial subsurface.</title>
        <authorList>
            <person name="Probst A.J."/>
            <person name="Ladd B."/>
            <person name="Jarett J.K."/>
            <person name="Geller-Mcgrath D.E."/>
            <person name="Sieber C.M.K."/>
            <person name="Emerson J.B."/>
            <person name="Anantharaman K."/>
            <person name="Thomas B.C."/>
            <person name="Malmstrom R."/>
            <person name="Stieglmeier M."/>
            <person name="Klingl A."/>
            <person name="Woyke T."/>
            <person name="Ryan C.M."/>
            <person name="Banfield J.F."/>
        </authorList>
    </citation>
    <scope>NUCLEOTIDE SEQUENCE [LARGE SCALE GENOMIC DNA]</scope>
</reference>
<organism evidence="2 3">
    <name type="scientific">Candidatus Kaiserbacteria bacterium CG10_big_fil_rev_8_21_14_0_10_44_10</name>
    <dbReference type="NCBI Taxonomy" id="1974606"/>
    <lineage>
        <taxon>Bacteria</taxon>
        <taxon>Candidatus Kaiseribacteriota</taxon>
    </lineage>
</organism>
<dbReference type="Proteomes" id="UP000229612">
    <property type="component" value="Unassembled WGS sequence"/>
</dbReference>
<dbReference type="Pfam" id="PF05137">
    <property type="entry name" value="PilN"/>
    <property type="match status" value="1"/>
</dbReference>
<gene>
    <name evidence="2" type="ORF">COU14_03475</name>
</gene>
<comment type="caution">
    <text evidence="2">The sequence shown here is derived from an EMBL/GenBank/DDBJ whole genome shotgun (WGS) entry which is preliminary data.</text>
</comment>
<dbReference type="InterPro" id="IPR007813">
    <property type="entry name" value="PilN"/>
</dbReference>
<evidence type="ECO:0000313" key="2">
    <source>
        <dbReference type="EMBL" id="PIR85614.1"/>
    </source>
</evidence>
<keyword evidence="1" id="KW-0175">Coiled coil</keyword>
<evidence type="ECO:0000256" key="1">
    <source>
        <dbReference type="SAM" id="Coils"/>
    </source>
</evidence>
<sequence>MSVPTWLMLNYQVVGEDKDQVLLNEIAEERARAEKELSETQRIIEHLSKTQSFRSHTSIIETLDQLGGDDISIDQFNFDSKGKLELTGVASTRAALSSFRDRVDESDDFKSVDLPLSSLVQETESAFTMKITLK</sequence>
<evidence type="ECO:0000313" key="3">
    <source>
        <dbReference type="Proteomes" id="UP000229612"/>
    </source>
</evidence>
<name>A0A2H0UGS0_9BACT</name>
<dbReference type="AlphaFoldDB" id="A0A2H0UGS0"/>
<protein>
    <recommendedName>
        <fullName evidence="4">PilN domain-containing protein</fullName>
    </recommendedName>
</protein>
<feature type="coiled-coil region" evidence="1">
    <location>
        <begin position="23"/>
        <end position="50"/>
    </location>
</feature>
<evidence type="ECO:0008006" key="4">
    <source>
        <dbReference type="Google" id="ProtNLM"/>
    </source>
</evidence>